<feature type="compositionally biased region" description="Basic and acidic residues" evidence="1">
    <location>
        <begin position="36"/>
        <end position="48"/>
    </location>
</feature>
<dbReference type="AlphaFoldDB" id="A0A1M4WDQ3"/>
<dbReference type="EMBL" id="FQVI01000006">
    <property type="protein sequence ID" value="SHE79378.1"/>
    <property type="molecule type" value="Genomic_DNA"/>
</dbReference>
<feature type="compositionally biased region" description="Acidic residues" evidence="1">
    <location>
        <begin position="404"/>
        <end position="413"/>
    </location>
</feature>
<keyword evidence="2" id="KW-0732">Signal</keyword>
<feature type="chain" id="PRO_5012296284" evidence="2">
    <location>
        <begin position="24"/>
        <end position="446"/>
    </location>
</feature>
<feature type="region of interest" description="Disordered" evidence="1">
    <location>
        <begin position="23"/>
        <end position="50"/>
    </location>
</feature>
<proteinExistence type="predicted"/>
<evidence type="ECO:0000256" key="1">
    <source>
        <dbReference type="SAM" id="MobiDB-lite"/>
    </source>
</evidence>
<feature type="region of interest" description="Disordered" evidence="1">
    <location>
        <begin position="395"/>
        <end position="446"/>
    </location>
</feature>
<accession>A0A1M4WDQ3</accession>
<name>A0A1M4WDQ3_9CLOT</name>
<dbReference type="STRING" id="1122155.SAMN02745158_01566"/>
<gene>
    <name evidence="3" type="ORF">SAMN02745158_01566</name>
</gene>
<dbReference type="OrthoDB" id="1969748at2"/>
<reference evidence="3 4" key="1">
    <citation type="submission" date="2016-11" db="EMBL/GenBank/DDBJ databases">
        <authorList>
            <person name="Jaros S."/>
            <person name="Januszkiewicz K."/>
            <person name="Wedrychowicz H."/>
        </authorList>
    </citation>
    <scope>NUCLEOTIDE SEQUENCE [LARGE SCALE GENOMIC DNA]</scope>
    <source>
        <strain evidence="3 4">DSM 17459</strain>
    </source>
</reference>
<evidence type="ECO:0000256" key="2">
    <source>
        <dbReference type="SAM" id="SignalP"/>
    </source>
</evidence>
<dbReference type="RefSeq" id="WP_072850598.1">
    <property type="nucleotide sequence ID" value="NZ_FQVI01000006.1"/>
</dbReference>
<sequence length="446" mass="49417">MKKRAWLCLLAVTVMLAGCNDKANDKTEEESTSSHQIEEEPQGEKDPNGEIELPGKLSDFAFAMDGEAYSLPMSVEALNSMGWIYDGDDTKSMDSESFLEGSTIKRGKVTLTADIVNLEGETLPIASCQMGGITLDLRENKDMQVTLPGGIVMGKSSLNDVLEAYGEAADQYEEKDTIFLTYEYGIYKKADLLFDAQEEILYKIEMKNFRSPSSEKGAGQVSREPPKEVMGYTRPEGLQEDISAFALEYGGFYYRIPAPVAEFLKNGWSLLEEGSDKSVEAGKHGYVALEKDGQRLYGVVTNYSDVPVIIENSFVTSVHGDFEVTKVPIKVYKGITLGMDEENVKALLDGVEYVTKEEDGVLNYYYYADEEQLDYLKISIDQSLGLVREIEVNNNPDVLPQNEGEQEDGEDSADATAMYTPEEPPREDNVPASTLPDDSNEKGESE</sequence>
<keyword evidence="4" id="KW-1185">Reference proteome</keyword>
<organism evidence="3 4">
    <name type="scientific">Lactonifactor longoviformis DSM 17459</name>
    <dbReference type="NCBI Taxonomy" id="1122155"/>
    <lineage>
        <taxon>Bacteria</taxon>
        <taxon>Bacillati</taxon>
        <taxon>Bacillota</taxon>
        <taxon>Clostridia</taxon>
        <taxon>Eubacteriales</taxon>
        <taxon>Clostridiaceae</taxon>
        <taxon>Lactonifactor</taxon>
    </lineage>
</organism>
<dbReference type="Proteomes" id="UP000184245">
    <property type="component" value="Unassembled WGS sequence"/>
</dbReference>
<feature type="signal peptide" evidence="2">
    <location>
        <begin position="1"/>
        <end position="23"/>
    </location>
</feature>
<evidence type="ECO:0000313" key="3">
    <source>
        <dbReference type="EMBL" id="SHE79378.1"/>
    </source>
</evidence>
<protein>
    <submittedName>
        <fullName evidence="3">Uncharacterized protein</fullName>
    </submittedName>
</protein>
<feature type="region of interest" description="Disordered" evidence="1">
    <location>
        <begin position="211"/>
        <end position="231"/>
    </location>
</feature>
<dbReference type="PROSITE" id="PS51257">
    <property type="entry name" value="PROKAR_LIPOPROTEIN"/>
    <property type="match status" value="1"/>
</dbReference>
<evidence type="ECO:0000313" key="4">
    <source>
        <dbReference type="Proteomes" id="UP000184245"/>
    </source>
</evidence>